<gene>
    <name evidence="1" type="ORF">ACFFIC_03640</name>
</gene>
<sequence>MTTIAWDGRFMAADRRISMGTTTYSSTKIRRTADGRLIGATGDWPVASLVLDWLEHGGARPDCQSSDRWCTALEVTPDGRCWLHQRDGKWPVEDAFTAIGSGREYALAVMAVGLGAEKGVEVAARFDPGTGNGIDALEIAPAAAAATSVRAGMRGAALAA</sequence>
<dbReference type="EMBL" id="JBHLVZ010000002">
    <property type="protein sequence ID" value="MFC0384642.1"/>
    <property type="molecule type" value="Genomic_DNA"/>
</dbReference>
<accession>A0ABV6IM35</accession>
<evidence type="ECO:0000313" key="2">
    <source>
        <dbReference type="Proteomes" id="UP001589789"/>
    </source>
</evidence>
<name>A0ABV6IM35_9PROT</name>
<dbReference type="SUPFAM" id="SSF56235">
    <property type="entry name" value="N-terminal nucleophile aminohydrolases (Ntn hydrolases)"/>
    <property type="match status" value="1"/>
</dbReference>
<proteinExistence type="predicted"/>
<dbReference type="Proteomes" id="UP001589789">
    <property type="component" value="Unassembled WGS sequence"/>
</dbReference>
<dbReference type="RefSeq" id="WP_377048712.1">
    <property type="nucleotide sequence ID" value="NZ_JBHLVZ010000002.1"/>
</dbReference>
<organism evidence="1 2">
    <name type="scientific">Muricoccus vinaceus</name>
    <dbReference type="NCBI Taxonomy" id="424704"/>
    <lineage>
        <taxon>Bacteria</taxon>
        <taxon>Pseudomonadati</taxon>
        <taxon>Pseudomonadota</taxon>
        <taxon>Alphaproteobacteria</taxon>
        <taxon>Acetobacterales</taxon>
        <taxon>Roseomonadaceae</taxon>
        <taxon>Muricoccus</taxon>
    </lineage>
</organism>
<keyword evidence="2" id="KW-1185">Reference proteome</keyword>
<dbReference type="InterPro" id="IPR029055">
    <property type="entry name" value="Ntn_hydrolases_N"/>
</dbReference>
<evidence type="ECO:0000313" key="1">
    <source>
        <dbReference type="EMBL" id="MFC0384642.1"/>
    </source>
</evidence>
<comment type="caution">
    <text evidence="1">The sequence shown here is derived from an EMBL/GenBank/DDBJ whole genome shotgun (WGS) entry which is preliminary data.</text>
</comment>
<protein>
    <submittedName>
        <fullName evidence="1">Uncharacterized protein</fullName>
    </submittedName>
</protein>
<reference evidence="1 2" key="1">
    <citation type="submission" date="2024-09" db="EMBL/GenBank/DDBJ databases">
        <authorList>
            <person name="Sun Q."/>
            <person name="Mori K."/>
        </authorList>
    </citation>
    <scope>NUCLEOTIDE SEQUENCE [LARGE SCALE GENOMIC DNA]</scope>
    <source>
        <strain evidence="1 2">CCM 7468</strain>
    </source>
</reference>